<name>A0A919FBQ2_9ACTN</name>
<feature type="compositionally biased region" description="Pro residues" evidence="1">
    <location>
        <begin position="40"/>
        <end position="52"/>
    </location>
</feature>
<reference evidence="3" key="1">
    <citation type="journal article" date="2014" name="Int. J. Syst. Evol. Microbiol.">
        <title>Complete genome sequence of Corynebacterium casei LMG S-19264T (=DSM 44701T), isolated from a smear-ripened cheese.</title>
        <authorList>
            <consortium name="US DOE Joint Genome Institute (JGI-PGF)"/>
            <person name="Walter F."/>
            <person name="Albersmeier A."/>
            <person name="Kalinowski J."/>
            <person name="Ruckert C."/>
        </authorList>
    </citation>
    <scope>NUCLEOTIDE SEQUENCE</scope>
    <source>
        <strain evidence="3">JCM 4646</strain>
    </source>
</reference>
<protein>
    <submittedName>
        <fullName evidence="3">Uncharacterized protein</fullName>
    </submittedName>
</protein>
<feature type="compositionally biased region" description="Pro residues" evidence="1">
    <location>
        <begin position="71"/>
        <end position="85"/>
    </location>
</feature>
<feature type="region of interest" description="Disordered" evidence="1">
    <location>
        <begin position="137"/>
        <end position="160"/>
    </location>
</feature>
<sequence>MSDTTVGPVPSDAADTPPNDAAPTPGLLAEQDPAPAGTPATPPGPDAAPAPAPAATGHPDPGGAPALPDAGPHPAPGQAPYPGPGLLPLGTTPPAAPRGTGSRILRGAAATVAAALVGVVIGVGIIEVRYDDPAPAAAGPAVGPAPAPSPSPTAFGAKSNGNHFGGLRDLLLPVPAGFALGPDYGSYGNDTELTAEQLAAEVDEGVKDVPADKRERVKQYWNGLHVKGTGVRTFKSSAGDLVASLKLRQFNQQEVQKENEYTAIFTGDTGLFRTGPEIPGHPEAHCYLMPVPPSAQIDYLECSAAEGDLLVVMDVEGVAQLPKDKIVSLFTAQLDRLASPGASA</sequence>
<accession>A0A919FBQ2</accession>
<reference evidence="3" key="2">
    <citation type="submission" date="2020-09" db="EMBL/GenBank/DDBJ databases">
        <authorList>
            <person name="Sun Q."/>
            <person name="Ohkuma M."/>
        </authorList>
    </citation>
    <scope>NUCLEOTIDE SEQUENCE</scope>
    <source>
        <strain evidence="3">JCM 4646</strain>
    </source>
</reference>
<feature type="transmembrane region" description="Helical" evidence="2">
    <location>
        <begin position="104"/>
        <end position="126"/>
    </location>
</feature>
<keyword evidence="4" id="KW-1185">Reference proteome</keyword>
<keyword evidence="2" id="KW-1133">Transmembrane helix</keyword>
<keyword evidence="2" id="KW-0812">Transmembrane</keyword>
<feature type="compositionally biased region" description="Low complexity" evidence="1">
    <location>
        <begin position="12"/>
        <end position="25"/>
    </location>
</feature>
<proteinExistence type="predicted"/>
<dbReference type="AlphaFoldDB" id="A0A919FBQ2"/>
<evidence type="ECO:0000313" key="3">
    <source>
        <dbReference type="EMBL" id="GHH60377.1"/>
    </source>
</evidence>
<dbReference type="RefSeq" id="WP_190209082.1">
    <property type="nucleotide sequence ID" value="NZ_BNBO01000002.1"/>
</dbReference>
<evidence type="ECO:0000256" key="1">
    <source>
        <dbReference type="SAM" id="MobiDB-lite"/>
    </source>
</evidence>
<gene>
    <name evidence="3" type="ORF">GCM10018781_04970</name>
</gene>
<organism evidence="3 4">
    <name type="scientific">Kitasatospora indigofera</name>
    <dbReference type="NCBI Taxonomy" id="67307"/>
    <lineage>
        <taxon>Bacteria</taxon>
        <taxon>Bacillati</taxon>
        <taxon>Actinomycetota</taxon>
        <taxon>Actinomycetes</taxon>
        <taxon>Kitasatosporales</taxon>
        <taxon>Streptomycetaceae</taxon>
        <taxon>Kitasatospora</taxon>
    </lineage>
</organism>
<dbReference type="Proteomes" id="UP000617734">
    <property type="component" value="Unassembled WGS sequence"/>
</dbReference>
<keyword evidence="2" id="KW-0472">Membrane</keyword>
<dbReference type="GeneID" id="95351029"/>
<feature type="compositionally biased region" description="Low complexity" evidence="1">
    <location>
        <begin position="86"/>
        <end position="100"/>
    </location>
</feature>
<evidence type="ECO:0000256" key="2">
    <source>
        <dbReference type="SAM" id="Phobius"/>
    </source>
</evidence>
<feature type="region of interest" description="Disordered" evidence="1">
    <location>
        <begin position="1"/>
        <end position="100"/>
    </location>
</feature>
<evidence type="ECO:0000313" key="4">
    <source>
        <dbReference type="Proteomes" id="UP000617734"/>
    </source>
</evidence>
<dbReference type="EMBL" id="BNBO01000002">
    <property type="protein sequence ID" value="GHH60377.1"/>
    <property type="molecule type" value="Genomic_DNA"/>
</dbReference>
<comment type="caution">
    <text evidence="3">The sequence shown here is derived from an EMBL/GenBank/DDBJ whole genome shotgun (WGS) entry which is preliminary data.</text>
</comment>
<feature type="compositionally biased region" description="Low complexity" evidence="1">
    <location>
        <begin position="53"/>
        <end position="70"/>
    </location>
</feature>